<dbReference type="PANTHER" id="PTHR10584:SF166">
    <property type="entry name" value="RIBOKINASE"/>
    <property type="match status" value="1"/>
</dbReference>
<keyword evidence="2 4" id="KW-0418">Kinase</keyword>
<dbReference type="InterPro" id="IPR029056">
    <property type="entry name" value="Ribokinase-like"/>
</dbReference>
<dbReference type="Pfam" id="PF00294">
    <property type="entry name" value="PfkB"/>
    <property type="match status" value="1"/>
</dbReference>
<dbReference type="SUPFAM" id="SSF143100">
    <property type="entry name" value="TTHA1013/TTHA0281-like"/>
    <property type="match status" value="1"/>
</dbReference>
<organism evidence="4">
    <name type="scientific">Candidatus Kentrum sp. SD</name>
    <dbReference type="NCBI Taxonomy" id="2126332"/>
    <lineage>
        <taxon>Bacteria</taxon>
        <taxon>Pseudomonadati</taxon>
        <taxon>Pseudomonadota</taxon>
        <taxon>Gammaproteobacteria</taxon>
        <taxon>Candidatus Kentrum</taxon>
    </lineage>
</organism>
<sequence length="607" mass="66913">MARAANVGSRPRALADKLHAIRICLAWCCPYRRGSKGHLAAKTVSSLVKISHTEGKMKFSLPYSLIIEATDEPNLLGFFSPDLEGFIGSGHSIEHCIDEAGQGMIEHIALLEKNDLPVPPANPKARIIIQPIESNQGKSSLTASIRNMFEKLFRNASNEKIARATARLIPIVGSGMAELIPDKDIEKIIGEIHGITVEQTKLFARRLEEITQDDGQRENCGAIAIVGSGNLEMLLHSPRTERIILGEKHSVRVETLWGGSGVNFARRLLSTGHIVLPVLPIAEDHAGKQIRDAMKMSAREGGIWEKIHEYWGQLKLFNSSVKTPTSVLVIHESERTAFRQQAKTKEGYPNQLKAQIDSLYSFCDSPSALLVGHVPRGNESPESIAEVLDYLLGKYRNRTLIYAVLGSSQLQLGWKFWETRIKDDIDIFQLNLSEAKRFFSDGDRPATVEIVLDHLREMNVSTVLTMDKFGAIATFSRSNDIFVVWPLIDSSDVYDSTGAGDAFAAGMISVLAGVGKGFSGHDFETALAEGAKWAGAACRTAGGSGYAPGKELSTFIENNTECKRNNVETRKYDNTRELLRLVDLAYPVVISPLPEKPETGKQETHRR</sequence>
<dbReference type="InterPro" id="IPR011611">
    <property type="entry name" value="PfkB_dom"/>
</dbReference>
<dbReference type="AlphaFoldDB" id="A0A451BNB5"/>
<evidence type="ECO:0000259" key="3">
    <source>
        <dbReference type="Pfam" id="PF00294"/>
    </source>
</evidence>
<dbReference type="EMBL" id="CAADHB010000064">
    <property type="protein sequence ID" value="VFK79770.1"/>
    <property type="molecule type" value="Genomic_DNA"/>
</dbReference>
<keyword evidence="1" id="KW-0808">Transferase</keyword>
<reference evidence="4" key="1">
    <citation type="submission" date="2019-02" db="EMBL/GenBank/DDBJ databases">
        <authorList>
            <person name="Gruber-Vodicka R. H."/>
            <person name="Seah K. B. B."/>
        </authorList>
    </citation>
    <scope>NUCLEOTIDE SEQUENCE</scope>
    <source>
        <strain evidence="4">BECK_S127</strain>
    </source>
</reference>
<dbReference type="InterPro" id="IPR002173">
    <property type="entry name" value="Carboh/pur_kinase_PfkB_CS"/>
</dbReference>
<protein>
    <submittedName>
        <fullName evidence="4">Sugar or nucleoside kinase, ribokinase family</fullName>
    </submittedName>
</protein>
<name>A0A451BNB5_9GAMM</name>
<dbReference type="GO" id="GO:0016301">
    <property type="term" value="F:kinase activity"/>
    <property type="evidence" value="ECO:0007669"/>
    <property type="project" value="UniProtKB-KW"/>
</dbReference>
<dbReference type="InterPro" id="IPR035069">
    <property type="entry name" value="TTHA1013/TTHA0281-like"/>
</dbReference>
<proteinExistence type="predicted"/>
<evidence type="ECO:0000256" key="1">
    <source>
        <dbReference type="ARBA" id="ARBA00022679"/>
    </source>
</evidence>
<dbReference type="SUPFAM" id="SSF53613">
    <property type="entry name" value="Ribokinase-like"/>
    <property type="match status" value="1"/>
</dbReference>
<evidence type="ECO:0000313" key="4">
    <source>
        <dbReference type="EMBL" id="VFK79770.1"/>
    </source>
</evidence>
<evidence type="ECO:0000256" key="2">
    <source>
        <dbReference type="ARBA" id="ARBA00022777"/>
    </source>
</evidence>
<accession>A0A451BNB5</accession>
<dbReference type="PROSITE" id="PS00584">
    <property type="entry name" value="PFKB_KINASES_2"/>
    <property type="match status" value="1"/>
</dbReference>
<dbReference type="PANTHER" id="PTHR10584">
    <property type="entry name" value="SUGAR KINASE"/>
    <property type="match status" value="1"/>
</dbReference>
<feature type="domain" description="Carbohydrate kinase PfkB" evidence="3">
    <location>
        <begin position="424"/>
        <end position="543"/>
    </location>
</feature>
<gene>
    <name evidence="4" type="ORF">BECKSD772D_GA0070982_106411</name>
</gene>
<dbReference type="Gene3D" id="3.40.1190.20">
    <property type="match status" value="1"/>
</dbReference>